<accession>A0A368P2C3</accession>
<name>A0A368P2C3_9FLAO</name>
<dbReference type="AlphaFoldDB" id="A0A368P2C3"/>
<dbReference type="Proteomes" id="UP000252249">
    <property type="component" value="Unassembled WGS sequence"/>
</dbReference>
<dbReference type="PROSITE" id="PS51257">
    <property type="entry name" value="PROKAR_LIPOPROTEIN"/>
    <property type="match status" value="1"/>
</dbReference>
<reference evidence="1 2" key="1">
    <citation type="submission" date="2018-07" db="EMBL/GenBank/DDBJ databases">
        <title>Oceanihabitans testaceum sp. nov., isolated from marine sediment.</title>
        <authorList>
            <person name="Li C.-M."/>
        </authorList>
    </citation>
    <scope>NUCLEOTIDE SEQUENCE [LARGE SCALE GENOMIC DNA]</scope>
    <source>
        <strain evidence="1 2">S9-10</strain>
    </source>
</reference>
<evidence type="ECO:0000313" key="2">
    <source>
        <dbReference type="Proteomes" id="UP000252249"/>
    </source>
</evidence>
<protein>
    <submittedName>
        <fullName evidence="1">Uncharacterized protein</fullName>
    </submittedName>
</protein>
<keyword evidence="2" id="KW-1185">Reference proteome</keyword>
<dbReference type="EMBL" id="QPIG01000006">
    <property type="protein sequence ID" value="RCU56410.1"/>
    <property type="molecule type" value="Genomic_DNA"/>
</dbReference>
<gene>
    <name evidence="1" type="ORF">DU428_12550</name>
</gene>
<organism evidence="1 2">
    <name type="scientific">Oceanihabitans sediminis</name>
    <dbReference type="NCBI Taxonomy" id="1812012"/>
    <lineage>
        <taxon>Bacteria</taxon>
        <taxon>Pseudomonadati</taxon>
        <taxon>Bacteroidota</taxon>
        <taxon>Flavobacteriia</taxon>
        <taxon>Flavobacteriales</taxon>
        <taxon>Flavobacteriaceae</taxon>
        <taxon>Oceanihabitans</taxon>
    </lineage>
</organism>
<sequence>MKKIALTLIMVIPFMVSCVDENKNESNSEVKNEMNISLDFIDKWNQLELAHTDDKYGEWGGDSDVILVYSDGKKTYADYSKYLGSYEPPMPPKENEKPKKWYEYKMLELKIDSIELNNVEIDLIEKAIVELVKKKINNRSSFSHAGIVNRVISSDSSFIIKDYPSNDWVTFKKLKKKLTEK</sequence>
<comment type="caution">
    <text evidence="1">The sequence shown here is derived from an EMBL/GenBank/DDBJ whole genome shotgun (WGS) entry which is preliminary data.</text>
</comment>
<dbReference type="RefSeq" id="WP_113966737.1">
    <property type="nucleotide sequence ID" value="NZ_QNRP01000009.1"/>
</dbReference>
<dbReference type="OrthoDB" id="881550at2"/>
<proteinExistence type="predicted"/>
<evidence type="ECO:0000313" key="1">
    <source>
        <dbReference type="EMBL" id="RCU56410.1"/>
    </source>
</evidence>